<dbReference type="InterPro" id="IPR051781">
    <property type="entry name" value="Metallo-dep_Hydrolase"/>
</dbReference>
<dbReference type="InterPro" id="IPR011059">
    <property type="entry name" value="Metal-dep_hydrolase_composite"/>
</dbReference>
<dbReference type="EMBL" id="BMRB01000007">
    <property type="protein sequence ID" value="GGS53917.1"/>
    <property type="molecule type" value="Genomic_DNA"/>
</dbReference>
<dbReference type="Pfam" id="PF01979">
    <property type="entry name" value="Amidohydro_1"/>
    <property type="match status" value="1"/>
</dbReference>
<accession>A0A918GRV3</accession>
<dbReference type="Gene3D" id="2.30.40.10">
    <property type="entry name" value="Urease, subunit C, domain 1"/>
    <property type="match status" value="1"/>
</dbReference>
<dbReference type="PANTHER" id="PTHR43135:SF3">
    <property type="entry name" value="ALPHA-D-RIBOSE 1-METHYLPHOSPHONATE 5-TRIPHOSPHATE DIPHOSPHATASE"/>
    <property type="match status" value="1"/>
</dbReference>
<evidence type="ECO:0000259" key="1">
    <source>
        <dbReference type="Pfam" id="PF01979"/>
    </source>
</evidence>
<dbReference type="SUPFAM" id="SSF51338">
    <property type="entry name" value="Composite domain of metallo-dependent hydrolases"/>
    <property type="match status" value="1"/>
</dbReference>
<name>A0A918GRV3_9PSEU</name>
<dbReference type="AlphaFoldDB" id="A0A918GRV3"/>
<dbReference type="Proteomes" id="UP000660680">
    <property type="component" value="Unassembled WGS sequence"/>
</dbReference>
<dbReference type="PANTHER" id="PTHR43135">
    <property type="entry name" value="ALPHA-D-RIBOSE 1-METHYLPHOSPHONATE 5-TRIPHOSPHATE DIPHOSPHATASE"/>
    <property type="match status" value="1"/>
</dbReference>
<dbReference type="Gene3D" id="1.20.58.520">
    <property type="entry name" value="Amidohydrolase"/>
    <property type="match status" value="1"/>
</dbReference>
<dbReference type="SUPFAM" id="SSF51556">
    <property type="entry name" value="Metallo-dependent hydrolases"/>
    <property type="match status" value="1"/>
</dbReference>
<keyword evidence="3" id="KW-1185">Reference proteome</keyword>
<dbReference type="Gene3D" id="3.40.50.10910">
    <property type="entry name" value="Amidohydrolase"/>
    <property type="match status" value="1"/>
</dbReference>
<dbReference type="GO" id="GO:0016810">
    <property type="term" value="F:hydrolase activity, acting on carbon-nitrogen (but not peptide) bonds"/>
    <property type="evidence" value="ECO:0007669"/>
    <property type="project" value="InterPro"/>
</dbReference>
<reference evidence="2" key="2">
    <citation type="submission" date="2020-09" db="EMBL/GenBank/DDBJ databases">
        <authorList>
            <person name="Sun Q."/>
            <person name="Ohkuma M."/>
        </authorList>
    </citation>
    <scope>NUCLEOTIDE SEQUENCE</scope>
    <source>
        <strain evidence="2">JCM 3276</strain>
    </source>
</reference>
<proteinExistence type="predicted"/>
<protein>
    <submittedName>
        <fullName evidence="2">Amidohydrolase</fullName>
    </submittedName>
</protein>
<organism evidence="2 3">
    <name type="scientific">Actinokineospora fastidiosa</name>
    <dbReference type="NCBI Taxonomy" id="1816"/>
    <lineage>
        <taxon>Bacteria</taxon>
        <taxon>Bacillati</taxon>
        <taxon>Actinomycetota</taxon>
        <taxon>Actinomycetes</taxon>
        <taxon>Pseudonocardiales</taxon>
        <taxon>Pseudonocardiaceae</taxon>
        <taxon>Actinokineospora</taxon>
    </lineage>
</organism>
<reference evidence="2" key="1">
    <citation type="journal article" date="2014" name="Int. J. Syst. Evol. Microbiol.">
        <title>Complete genome sequence of Corynebacterium casei LMG S-19264T (=DSM 44701T), isolated from a smear-ripened cheese.</title>
        <authorList>
            <consortium name="US DOE Joint Genome Institute (JGI-PGF)"/>
            <person name="Walter F."/>
            <person name="Albersmeier A."/>
            <person name="Kalinowski J."/>
            <person name="Ruckert C."/>
        </authorList>
    </citation>
    <scope>NUCLEOTIDE SEQUENCE</scope>
    <source>
        <strain evidence="2">JCM 3276</strain>
    </source>
</reference>
<feature type="domain" description="Amidohydrolase-related" evidence="1">
    <location>
        <begin position="88"/>
        <end position="409"/>
    </location>
</feature>
<sequence>MALVEDEKEDGEYAGRHRVLLYCAGGAGLVDREDVVAAATTIVNAKVFDGTMSRDWTSVRFVDGLVTECSAASAAHEGDEVIDAAGGTVLPGLIDAHVHLVPGALAQSLTFGVTTVLDMFSKPDVVAKAKEQASSRPDVADVRSSGVGATAPGGHPSIIYAPFPTLTAADQAERFVAERIADGSDYLKIFSGTGGLWPSLNLDTITALVTAAHARGLVVVAHVSSTAGVEQVVSAGVDVLAHVPADAELHKALVDRIAEAGIVICPTLTTIENTLGEAGGAAVAGDPRLAEVLGDAWARRLTSGVSGPRGRAMSPYSRAEDNVRRLADAGVTLLAGADAPNPGTVFGASLHRELELLVRCGISPAQALTAATTQPARVFGLADRGRVAAGQRADLVLVSGDPLTDITTTRSIERIWRAGTACDRKAFVASPAEAEQLDAFDAQVARAVAAVRGRRIDFDPTS</sequence>
<dbReference type="InterPro" id="IPR032466">
    <property type="entry name" value="Metal_Hydrolase"/>
</dbReference>
<gene>
    <name evidence="2" type="ORF">GCM10010171_56280</name>
</gene>
<dbReference type="Gene3D" id="3.30.110.90">
    <property type="entry name" value="Amidohydrolase"/>
    <property type="match status" value="1"/>
</dbReference>
<evidence type="ECO:0000313" key="2">
    <source>
        <dbReference type="EMBL" id="GGS53917.1"/>
    </source>
</evidence>
<dbReference type="InterPro" id="IPR006680">
    <property type="entry name" value="Amidohydro-rel"/>
</dbReference>
<comment type="caution">
    <text evidence="2">The sequence shown here is derived from an EMBL/GenBank/DDBJ whole genome shotgun (WGS) entry which is preliminary data.</text>
</comment>
<evidence type="ECO:0000313" key="3">
    <source>
        <dbReference type="Proteomes" id="UP000660680"/>
    </source>
</evidence>
<dbReference type="RefSeq" id="WP_189213636.1">
    <property type="nucleotide sequence ID" value="NZ_BMRB01000007.1"/>
</dbReference>